<evidence type="ECO:0000313" key="3">
    <source>
        <dbReference type="EMBL" id="CAB5228909.1"/>
    </source>
</evidence>
<reference evidence="3" key="1">
    <citation type="submission" date="2020-05" db="EMBL/GenBank/DDBJ databases">
        <authorList>
            <person name="Chiriac C."/>
            <person name="Salcher M."/>
            <person name="Ghai R."/>
            <person name="Kavagutti S V."/>
        </authorList>
    </citation>
    <scope>NUCLEOTIDE SEQUENCE</scope>
</reference>
<evidence type="ECO:0000313" key="1">
    <source>
        <dbReference type="EMBL" id="CAB4172049.1"/>
    </source>
</evidence>
<sequence length="125" mass="12445">MAITLATTLRNNRADQITTFASTSAKIRIYTAAYATALVDCVCSASAFAAAASGGVLTLNSITAGTASASGTAAIARIYKSDGTTMVIEGLTVGVSASNINITNTTIATSDTVTVTSATITEGNP</sequence>
<protein>
    <submittedName>
        <fullName evidence="3">Uncharacterized protein</fullName>
    </submittedName>
</protein>
<organism evidence="3">
    <name type="scientific">uncultured Caudovirales phage</name>
    <dbReference type="NCBI Taxonomy" id="2100421"/>
    <lineage>
        <taxon>Viruses</taxon>
        <taxon>Duplodnaviria</taxon>
        <taxon>Heunggongvirae</taxon>
        <taxon>Uroviricota</taxon>
        <taxon>Caudoviricetes</taxon>
        <taxon>Peduoviridae</taxon>
        <taxon>Maltschvirus</taxon>
        <taxon>Maltschvirus maltsch</taxon>
    </lineage>
</organism>
<proteinExistence type="predicted"/>
<dbReference type="EMBL" id="LR796879">
    <property type="protein sequence ID" value="CAB4172049.1"/>
    <property type="molecule type" value="Genomic_DNA"/>
</dbReference>
<gene>
    <name evidence="2" type="ORF">UFOVP1345_49</name>
    <name evidence="3" type="ORF">UFOVP1542_49</name>
    <name evidence="1" type="ORF">UFOVP920_49</name>
</gene>
<dbReference type="EMBL" id="LR798390">
    <property type="protein sequence ID" value="CAB5228909.1"/>
    <property type="molecule type" value="Genomic_DNA"/>
</dbReference>
<name>A0A6J7XFJ2_9CAUD</name>
<evidence type="ECO:0000313" key="2">
    <source>
        <dbReference type="EMBL" id="CAB4200562.1"/>
    </source>
</evidence>
<accession>A0A6J7XFJ2</accession>
<dbReference type="EMBL" id="LR797298">
    <property type="protein sequence ID" value="CAB4200562.1"/>
    <property type="molecule type" value="Genomic_DNA"/>
</dbReference>